<evidence type="ECO:0000313" key="2">
    <source>
        <dbReference type="EMBL" id="CAH1431794.1"/>
    </source>
</evidence>
<comment type="caution">
    <text evidence="2">The sequence shown here is derived from an EMBL/GenBank/DDBJ whole genome shotgun (WGS) entry which is preliminary data.</text>
</comment>
<dbReference type="AlphaFoldDB" id="A0AAU9N652"/>
<name>A0AAU9N652_9ASTR</name>
<sequence length="86" mass="8674">MLLLMDPASGPTSSTVSPIGSQTEPSGETPETEAPTTTSTPSVPSTSGDGSGSKSTPSTNNNASNGSKFGAPSYLLLFVLLFGMKY</sequence>
<dbReference type="Proteomes" id="UP001157418">
    <property type="component" value="Unassembled WGS sequence"/>
</dbReference>
<evidence type="ECO:0000313" key="3">
    <source>
        <dbReference type="Proteomes" id="UP001157418"/>
    </source>
</evidence>
<organism evidence="2 3">
    <name type="scientific">Lactuca virosa</name>
    <dbReference type="NCBI Taxonomy" id="75947"/>
    <lineage>
        <taxon>Eukaryota</taxon>
        <taxon>Viridiplantae</taxon>
        <taxon>Streptophyta</taxon>
        <taxon>Embryophyta</taxon>
        <taxon>Tracheophyta</taxon>
        <taxon>Spermatophyta</taxon>
        <taxon>Magnoliopsida</taxon>
        <taxon>eudicotyledons</taxon>
        <taxon>Gunneridae</taxon>
        <taxon>Pentapetalae</taxon>
        <taxon>asterids</taxon>
        <taxon>campanulids</taxon>
        <taxon>Asterales</taxon>
        <taxon>Asteraceae</taxon>
        <taxon>Cichorioideae</taxon>
        <taxon>Cichorieae</taxon>
        <taxon>Lactucinae</taxon>
        <taxon>Lactuca</taxon>
    </lineage>
</organism>
<keyword evidence="3" id="KW-1185">Reference proteome</keyword>
<reference evidence="2 3" key="1">
    <citation type="submission" date="2022-01" db="EMBL/GenBank/DDBJ databases">
        <authorList>
            <person name="Xiong W."/>
            <person name="Schranz E."/>
        </authorList>
    </citation>
    <scope>NUCLEOTIDE SEQUENCE [LARGE SCALE GENOMIC DNA]</scope>
</reference>
<feature type="region of interest" description="Disordered" evidence="1">
    <location>
        <begin position="1"/>
        <end position="70"/>
    </location>
</feature>
<gene>
    <name evidence="2" type="ORF">LVIROSA_LOCUS18495</name>
</gene>
<feature type="compositionally biased region" description="Polar residues" evidence="1">
    <location>
        <begin position="10"/>
        <end position="20"/>
    </location>
</feature>
<proteinExistence type="predicted"/>
<evidence type="ECO:0000256" key="1">
    <source>
        <dbReference type="SAM" id="MobiDB-lite"/>
    </source>
</evidence>
<dbReference type="EMBL" id="CAKMRJ010003334">
    <property type="protein sequence ID" value="CAH1431794.1"/>
    <property type="molecule type" value="Genomic_DNA"/>
</dbReference>
<feature type="compositionally biased region" description="Low complexity" evidence="1">
    <location>
        <begin position="21"/>
        <end position="59"/>
    </location>
</feature>
<protein>
    <submittedName>
        <fullName evidence="2">Uncharacterized protein</fullName>
    </submittedName>
</protein>
<accession>A0AAU9N652</accession>